<dbReference type="Proteomes" id="UP000004671">
    <property type="component" value="Chromosome"/>
</dbReference>
<dbReference type="AlphaFoldDB" id="H1XSQ1"/>
<protein>
    <submittedName>
        <fullName evidence="1">Uncharacterized protein</fullName>
    </submittedName>
</protein>
<evidence type="ECO:0000313" key="1">
    <source>
        <dbReference type="EMBL" id="EHO42599.1"/>
    </source>
</evidence>
<dbReference type="InParanoid" id="H1XSQ1"/>
<evidence type="ECO:0000313" key="2">
    <source>
        <dbReference type="Proteomes" id="UP000004671"/>
    </source>
</evidence>
<dbReference type="HOGENOM" id="CLU_2536244_0_0_0"/>
<dbReference type="EMBL" id="CM001402">
    <property type="protein sequence ID" value="EHO42599.1"/>
    <property type="molecule type" value="Genomic_DNA"/>
</dbReference>
<accession>H1XSQ1</accession>
<dbReference type="PaxDb" id="880073-Calab_2993"/>
<organism evidence="1 2">
    <name type="scientific">Caldithrix abyssi DSM 13497</name>
    <dbReference type="NCBI Taxonomy" id="880073"/>
    <lineage>
        <taxon>Bacteria</taxon>
        <taxon>Pseudomonadati</taxon>
        <taxon>Calditrichota</taxon>
        <taxon>Calditrichia</taxon>
        <taxon>Calditrichales</taxon>
        <taxon>Calditrichaceae</taxon>
        <taxon>Caldithrix</taxon>
    </lineage>
</organism>
<keyword evidence="2" id="KW-1185">Reference proteome</keyword>
<name>H1XSQ1_CALAY</name>
<proteinExistence type="predicted"/>
<sequence length="83" mass="9708" precursor="true">MSLRWNLLFVIFYLLFFCVHPRNLRAVKNLDTKNKIRFSLIAQINVQLVKNLENSPPFSHLSGKLSGNQEIENTEVNYEQEVS</sequence>
<reference evidence="1 2" key="1">
    <citation type="submission" date="2011-09" db="EMBL/GenBank/DDBJ databases">
        <title>The permanent draft genome of Caldithrix abyssi DSM 13497.</title>
        <authorList>
            <consortium name="US DOE Joint Genome Institute (JGI-PGF)"/>
            <person name="Lucas S."/>
            <person name="Han J."/>
            <person name="Lapidus A."/>
            <person name="Bruce D."/>
            <person name="Goodwin L."/>
            <person name="Pitluck S."/>
            <person name="Peters L."/>
            <person name="Kyrpides N."/>
            <person name="Mavromatis K."/>
            <person name="Ivanova N."/>
            <person name="Mikhailova N."/>
            <person name="Chertkov O."/>
            <person name="Detter J.C."/>
            <person name="Tapia R."/>
            <person name="Han C."/>
            <person name="Land M."/>
            <person name="Hauser L."/>
            <person name="Markowitz V."/>
            <person name="Cheng J.-F."/>
            <person name="Hugenholtz P."/>
            <person name="Woyke T."/>
            <person name="Wu D."/>
            <person name="Spring S."/>
            <person name="Brambilla E."/>
            <person name="Klenk H.-P."/>
            <person name="Eisen J.A."/>
        </authorList>
    </citation>
    <scope>NUCLEOTIDE SEQUENCE [LARGE SCALE GENOMIC DNA]</scope>
    <source>
        <strain evidence="1 2">DSM 13497</strain>
    </source>
</reference>
<gene>
    <name evidence="1" type="ORF">Calab_2993</name>
</gene>